<dbReference type="AlphaFoldDB" id="G7JY13"/>
<dbReference type="EMBL" id="CM001221">
    <property type="protein sequence ID" value="AES97067.1"/>
    <property type="molecule type" value="Genomic_DNA"/>
</dbReference>
<sequence>MAWKQLIFVKKSELHRSVANTLKTRFQPKEDELLIQSWLNISKDPIVGNDQRGDSFGRGLVKLITTIATRIFKRENRRHLKVDGTKKSIHLFQSLLL</sequence>
<evidence type="ECO:0000313" key="3">
    <source>
        <dbReference type="Proteomes" id="UP000002051"/>
    </source>
</evidence>
<evidence type="ECO:0000313" key="1">
    <source>
        <dbReference type="EMBL" id="AES97067.1"/>
    </source>
</evidence>
<reference evidence="1 3" key="1">
    <citation type="journal article" date="2011" name="Nature">
        <title>The Medicago genome provides insight into the evolution of rhizobial symbioses.</title>
        <authorList>
            <person name="Young N.D."/>
            <person name="Debelle F."/>
            <person name="Oldroyd G.E."/>
            <person name="Geurts R."/>
            <person name="Cannon S.B."/>
            <person name="Udvardi M.K."/>
            <person name="Benedito V.A."/>
            <person name="Mayer K.F."/>
            <person name="Gouzy J."/>
            <person name="Schoof H."/>
            <person name="Van de Peer Y."/>
            <person name="Proost S."/>
            <person name="Cook D.R."/>
            <person name="Meyers B.C."/>
            <person name="Spannagl M."/>
            <person name="Cheung F."/>
            <person name="De Mita S."/>
            <person name="Krishnakumar V."/>
            <person name="Gundlach H."/>
            <person name="Zhou S."/>
            <person name="Mudge J."/>
            <person name="Bharti A.K."/>
            <person name="Murray J.D."/>
            <person name="Naoumkina M.A."/>
            <person name="Rosen B."/>
            <person name="Silverstein K.A."/>
            <person name="Tang H."/>
            <person name="Rombauts S."/>
            <person name="Zhao P.X."/>
            <person name="Zhou P."/>
            <person name="Barbe V."/>
            <person name="Bardou P."/>
            <person name="Bechner M."/>
            <person name="Bellec A."/>
            <person name="Berger A."/>
            <person name="Berges H."/>
            <person name="Bidwell S."/>
            <person name="Bisseling T."/>
            <person name="Choisne N."/>
            <person name="Couloux A."/>
            <person name="Denny R."/>
            <person name="Deshpande S."/>
            <person name="Dai X."/>
            <person name="Doyle J.J."/>
            <person name="Dudez A.M."/>
            <person name="Farmer A.D."/>
            <person name="Fouteau S."/>
            <person name="Franken C."/>
            <person name="Gibelin C."/>
            <person name="Gish J."/>
            <person name="Goldstein S."/>
            <person name="Gonzalez A.J."/>
            <person name="Green P.J."/>
            <person name="Hallab A."/>
            <person name="Hartog M."/>
            <person name="Hua A."/>
            <person name="Humphray S.J."/>
            <person name="Jeong D.H."/>
            <person name="Jing Y."/>
            <person name="Jocker A."/>
            <person name="Kenton S.M."/>
            <person name="Kim D.J."/>
            <person name="Klee K."/>
            <person name="Lai H."/>
            <person name="Lang C."/>
            <person name="Lin S."/>
            <person name="Macmil S.L."/>
            <person name="Magdelenat G."/>
            <person name="Matthews L."/>
            <person name="McCorrison J."/>
            <person name="Monaghan E.L."/>
            <person name="Mun J.H."/>
            <person name="Najar F.Z."/>
            <person name="Nicholson C."/>
            <person name="Noirot C."/>
            <person name="O'Bleness M."/>
            <person name="Paule C.R."/>
            <person name="Poulain J."/>
            <person name="Prion F."/>
            <person name="Qin B."/>
            <person name="Qu C."/>
            <person name="Retzel E.F."/>
            <person name="Riddle C."/>
            <person name="Sallet E."/>
            <person name="Samain S."/>
            <person name="Samson N."/>
            <person name="Sanders I."/>
            <person name="Saurat O."/>
            <person name="Scarpelli C."/>
            <person name="Schiex T."/>
            <person name="Segurens B."/>
            <person name="Severin A.J."/>
            <person name="Sherrier D.J."/>
            <person name="Shi R."/>
            <person name="Sims S."/>
            <person name="Singer S.R."/>
            <person name="Sinharoy S."/>
            <person name="Sterck L."/>
            <person name="Viollet A."/>
            <person name="Wang B.B."/>
            <person name="Wang K."/>
            <person name="Wang M."/>
            <person name="Wang X."/>
            <person name="Warfsmann J."/>
            <person name="Weissenbach J."/>
            <person name="White D.D."/>
            <person name="White J.D."/>
            <person name="Wiley G.B."/>
            <person name="Wincker P."/>
            <person name="Xing Y."/>
            <person name="Yang L."/>
            <person name="Yao Z."/>
            <person name="Ying F."/>
            <person name="Zhai J."/>
            <person name="Zhou L."/>
            <person name="Zuber A."/>
            <person name="Denarie J."/>
            <person name="Dixon R.A."/>
            <person name="May G.D."/>
            <person name="Schwartz D.C."/>
            <person name="Rogers J."/>
            <person name="Quetier F."/>
            <person name="Town C.D."/>
            <person name="Roe B.A."/>
        </authorList>
    </citation>
    <scope>NUCLEOTIDE SEQUENCE [LARGE SCALE GENOMIC DNA]</scope>
    <source>
        <strain evidence="1">A17</strain>
        <strain evidence="2 3">cv. Jemalong A17</strain>
    </source>
</reference>
<proteinExistence type="predicted"/>
<accession>G7JY13</accession>
<gene>
    <name evidence="1" type="ordered locus">MTR_5g044920</name>
</gene>
<reference evidence="2" key="3">
    <citation type="submission" date="2015-04" db="UniProtKB">
        <authorList>
            <consortium name="EnsemblPlants"/>
        </authorList>
    </citation>
    <scope>IDENTIFICATION</scope>
    <source>
        <strain evidence="2">cv. Jemalong A17</strain>
    </source>
</reference>
<evidence type="ECO:0000313" key="2">
    <source>
        <dbReference type="EnsemblPlants" id="AES97067"/>
    </source>
</evidence>
<organism evidence="1 3">
    <name type="scientific">Medicago truncatula</name>
    <name type="common">Barrel medic</name>
    <name type="synonym">Medicago tribuloides</name>
    <dbReference type="NCBI Taxonomy" id="3880"/>
    <lineage>
        <taxon>Eukaryota</taxon>
        <taxon>Viridiplantae</taxon>
        <taxon>Streptophyta</taxon>
        <taxon>Embryophyta</taxon>
        <taxon>Tracheophyta</taxon>
        <taxon>Spermatophyta</taxon>
        <taxon>Magnoliopsida</taxon>
        <taxon>eudicotyledons</taxon>
        <taxon>Gunneridae</taxon>
        <taxon>Pentapetalae</taxon>
        <taxon>rosids</taxon>
        <taxon>fabids</taxon>
        <taxon>Fabales</taxon>
        <taxon>Fabaceae</taxon>
        <taxon>Papilionoideae</taxon>
        <taxon>50 kb inversion clade</taxon>
        <taxon>NPAAA clade</taxon>
        <taxon>Hologalegina</taxon>
        <taxon>IRL clade</taxon>
        <taxon>Trifolieae</taxon>
        <taxon>Medicago</taxon>
    </lineage>
</organism>
<keyword evidence="3" id="KW-1185">Reference proteome</keyword>
<protein>
    <submittedName>
        <fullName evidence="1 2">Uncharacterized protein</fullName>
    </submittedName>
</protein>
<dbReference type="Proteomes" id="UP000002051">
    <property type="component" value="Chromosome 5"/>
</dbReference>
<dbReference type="EnsemblPlants" id="AES97067">
    <property type="protein sequence ID" value="AES97067"/>
    <property type="gene ID" value="MTR_5g044920"/>
</dbReference>
<dbReference type="HOGENOM" id="CLU_2349974_0_0_1"/>
<reference evidence="1 3" key="2">
    <citation type="journal article" date="2014" name="BMC Genomics">
        <title>An improved genome release (version Mt4.0) for the model legume Medicago truncatula.</title>
        <authorList>
            <person name="Tang H."/>
            <person name="Krishnakumar V."/>
            <person name="Bidwell S."/>
            <person name="Rosen B."/>
            <person name="Chan A."/>
            <person name="Zhou S."/>
            <person name="Gentzbittel L."/>
            <person name="Childs K.L."/>
            <person name="Yandell M."/>
            <person name="Gundlach H."/>
            <person name="Mayer K.F."/>
            <person name="Schwartz D.C."/>
            <person name="Town C.D."/>
        </authorList>
    </citation>
    <scope>GENOME REANNOTATION</scope>
    <source>
        <strain evidence="2 3">cv. Jemalong A17</strain>
    </source>
</reference>
<dbReference type="PaxDb" id="3880-AES97067"/>
<name>G7JY13_MEDTR</name>